<dbReference type="GO" id="GO:0005634">
    <property type="term" value="C:nucleus"/>
    <property type="evidence" value="ECO:0007669"/>
    <property type="project" value="TreeGrafter"/>
</dbReference>
<dbReference type="Ensembl" id="ENSEBUT00000016665.1">
    <property type="protein sequence ID" value="ENSEBUP00000016089.1"/>
    <property type="gene ID" value="ENSEBUG00000010123.1"/>
</dbReference>
<feature type="region of interest" description="Disordered" evidence="20">
    <location>
        <begin position="319"/>
        <end position="345"/>
    </location>
</feature>
<dbReference type="InterPro" id="IPR000719">
    <property type="entry name" value="Prot_kinase_dom"/>
</dbReference>
<keyword evidence="23" id="KW-1185">Reference proteome</keyword>
<dbReference type="GO" id="GO:0017148">
    <property type="term" value="P:negative regulation of translation"/>
    <property type="evidence" value="ECO:0007669"/>
    <property type="project" value="UniProtKB-KW"/>
</dbReference>
<evidence type="ECO:0000256" key="15">
    <source>
        <dbReference type="ARBA" id="ARBA00042914"/>
    </source>
</evidence>
<dbReference type="InterPro" id="IPR008271">
    <property type="entry name" value="Ser/Thr_kinase_AS"/>
</dbReference>
<evidence type="ECO:0000256" key="13">
    <source>
        <dbReference type="ARBA" id="ARBA00040433"/>
    </source>
</evidence>
<evidence type="ECO:0000256" key="1">
    <source>
        <dbReference type="ARBA" id="ARBA00012513"/>
    </source>
</evidence>
<organism evidence="22 23">
    <name type="scientific">Eptatretus burgeri</name>
    <name type="common">Inshore hagfish</name>
    <dbReference type="NCBI Taxonomy" id="7764"/>
    <lineage>
        <taxon>Eukaryota</taxon>
        <taxon>Metazoa</taxon>
        <taxon>Chordata</taxon>
        <taxon>Craniata</taxon>
        <taxon>Vertebrata</taxon>
        <taxon>Cyclostomata</taxon>
        <taxon>Myxini</taxon>
        <taxon>Myxiniformes</taxon>
        <taxon>Myxinidae</taxon>
        <taxon>Eptatretinae</taxon>
        <taxon>Eptatretus</taxon>
    </lineage>
</organism>
<comment type="catalytic activity">
    <reaction evidence="18">
        <text>L-seryl-[protein] + ATP = O-phospho-L-seryl-[protein] + ADP + H(+)</text>
        <dbReference type="Rhea" id="RHEA:17989"/>
        <dbReference type="Rhea" id="RHEA-COMP:9863"/>
        <dbReference type="Rhea" id="RHEA-COMP:11604"/>
        <dbReference type="ChEBI" id="CHEBI:15378"/>
        <dbReference type="ChEBI" id="CHEBI:29999"/>
        <dbReference type="ChEBI" id="CHEBI:30616"/>
        <dbReference type="ChEBI" id="CHEBI:83421"/>
        <dbReference type="ChEBI" id="CHEBI:456216"/>
        <dbReference type="EC" id="2.7.11.1"/>
    </reaction>
    <physiologicalReaction direction="left-to-right" evidence="18">
        <dbReference type="Rhea" id="RHEA:17990"/>
    </physiologicalReaction>
</comment>
<dbReference type="PROSITE" id="PS00108">
    <property type="entry name" value="PROTEIN_KINASE_ST"/>
    <property type="match status" value="1"/>
</dbReference>
<reference evidence="22" key="2">
    <citation type="submission" date="2025-09" db="UniProtKB">
        <authorList>
            <consortium name="Ensembl"/>
        </authorList>
    </citation>
    <scope>IDENTIFICATION</scope>
</reference>
<dbReference type="GeneTree" id="ENSGT00940000157605"/>
<name>A0A8C4QKR6_EPTBU</name>
<evidence type="ECO:0000313" key="23">
    <source>
        <dbReference type="Proteomes" id="UP000694388"/>
    </source>
</evidence>
<dbReference type="AlphaFoldDB" id="A0A8C4QKR6"/>
<feature type="domain" description="Protein kinase" evidence="21">
    <location>
        <begin position="160"/>
        <end position="563"/>
    </location>
</feature>
<proteinExistence type="inferred from homology"/>
<dbReference type="PANTHER" id="PTHR11042">
    <property type="entry name" value="EUKARYOTIC TRANSLATION INITIATION FACTOR 2-ALPHA KINASE EIF2-ALPHA KINASE -RELATED"/>
    <property type="match status" value="1"/>
</dbReference>
<evidence type="ECO:0000256" key="12">
    <source>
        <dbReference type="ARBA" id="ARBA00037982"/>
    </source>
</evidence>
<dbReference type="InterPro" id="IPR054521">
    <property type="entry name" value="HRI2_3H"/>
</dbReference>
<evidence type="ECO:0000256" key="11">
    <source>
        <dbReference type="ARBA" id="ARBA00023193"/>
    </source>
</evidence>
<dbReference type="PANTHER" id="PTHR11042:SF160">
    <property type="entry name" value="EUKARYOTIC TRANSLATION INITIATION FACTOR 2-ALPHA KINASE 1"/>
    <property type="match status" value="1"/>
</dbReference>
<sequence length="563" mass="62614">MIMATTLCAFRTRGDIDFTAQHGCLLAFDDSDLEAGEGEQKGTEMVELQDFEYTISNQLLLVTLLEHLCCLYESNPQRSRHLFLAIARRLARMGLISPSSFLDEFGSVRLQFNKALCEFMRSANNQFEDFLSDGILRPISLLRQKGQLLQLQTSRYHSEFEEICCLGRGGYGQVFKARNKLDGQFYAMKKVLIKDPSENMCTKVLREVKVLASLQHRNVVRYHSAWLQLHLPTCAGNGSLTGLGTLDGPLAGGSILKLSADSNSDGIVFKDSVSSSMDNRTVLVMPTLEQGVQKQLWTQQPSQDDKPGCIGSGIKTNCTTGSSSSNSDVSVLPRSVSTNSNLPVPPLSVSPNSNLLMCQAGWHTSNSLHRAMEYCQSKDISGSKNVHSGVCEVACYKFDAQAGNFSGEWFTKGRKQKDTEGPQEELSNKRTECFQEEDTKACSIMMNSAVGVQIVLYIQMQLCECSLQEWLAERNGWIPMLPFKSSDVSTGPFERVTEECSLHIFKQLLEGVRYIHSCGIVHRDLKPRNVFLLRSDLHVHIGDFGLACEEVMDPPVTLRPGMN</sequence>
<keyword evidence="11" id="KW-0652">Protein synthesis inhibitor</keyword>
<evidence type="ECO:0000256" key="16">
    <source>
        <dbReference type="ARBA" id="ARBA00046654"/>
    </source>
</evidence>
<dbReference type="InterPro" id="IPR017441">
    <property type="entry name" value="Protein_kinase_ATP_BS"/>
</dbReference>
<evidence type="ECO:0000256" key="14">
    <source>
        <dbReference type="ARBA" id="ARBA00042456"/>
    </source>
</evidence>
<dbReference type="PROSITE" id="PS00107">
    <property type="entry name" value="PROTEIN_KINASE_ATP"/>
    <property type="match status" value="1"/>
</dbReference>
<dbReference type="Gene3D" id="3.30.200.20">
    <property type="entry name" value="Phosphorylase Kinase, domain 1"/>
    <property type="match status" value="1"/>
</dbReference>
<evidence type="ECO:0000256" key="8">
    <source>
        <dbReference type="ARBA" id="ARBA00022840"/>
    </source>
</evidence>
<evidence type="ECO:0000256" key="5">
    <source>
        <dbReference type="ARBA" id="ARBA00022737"/>
    </source>
</evidence>
<keyword evidence="9" id="KW-0832">Ubl conjugation</keyword>
<dbReference type="Pfam" id="PF00069">
    <property type="entry name" value="Pkinase"/>
    <property type="match status" value="2"/>
</dbReference>
<keyword evidence="5" id="KW-0677">Repeat</keyword>
<evidence type="ECO:0000256" key="3">
    <source>
        <dbReference type="ARBA" id="ARBA00022553"/>
    </source>
</evidence>
<evidence type="ECO:0000256" key="10">
    <source>
        <dbReference type="ARBA" id="ARBA00023157"/>
    </source>
</evidence>
<evidence type="ECO:0000256" key="2">
    <source>
        <dbReference type="ARBA" id="ARBA00022527"/>
    </source>
</evidence>
<keyword evidence="2" id="KW-0723">Serine/threonine-protein kinase</keyword>
<evidence type="ECO:0000256" key="6">
    <source>
        <dbReference type="ARBA" id="ARBA00022741"/>
    </source>
</evidence>
<keyword evidence="3" id="KW-0597">Phosphoprotein</keyword>
<dbReference type="SUPFAM" id="SSF56112">
    <property type="entry name" value="Protein kinase-like (PK-like)"/>
    <property type="match status" value="1"/>
</dbReference>
<dbReference type="InterPro" id="IPR011009">
    <property type="entry name" value="Kinase-like_dom_sf"/>
</dbReference>
<keyword evidence="4" id="KW-0808">Transferase</keyword>
<comment type="similarity">
    <text evidence="12">Belongs to the protein kinase superfamily. Ser/Thr protein kinase family. GCN2 subfamily.</text>
</comment>
<evidence type="ECO:0000256" key="19">
    <source>
        <dbReference type="PROSITE-ProRule" id="PRU10141"/>
    </source>
</evidence>
<dbReference type="Gene3D" id="1.10.510.10">
    <property type="entry name" value="Transferase(Phosphotransferase) domain 1"/>
    <property type="match status" value="1"/>
</dbReference>
<reference evidence="22" key="1">
    <citation type="submission" date="2025-08" db="UniProtKB">
        <authorList>
            <consortium name="Ensembl"/>
        </authorList>
    </citation>
    <scope>IDENTIFICATION</scope>
</reference>
<dbReference type="Pfam" id="PF22949">
    <property type="entry name" value="HRI2_3H"/>
    <property type="match status" value="1"/>
</dbReference>
<keyword evidence="7" id="KW-0418">Kinase</keyword>
<protein>
    <recommendedName>
        <fullName evidence="13">Eukaryotic translation initiation factor 2-alpha kinase 1</fullName>
        <ecNumber evidence="1">2.7.11.1</ecNumber>
    </recommendedName>
    <alternativeName>
        <fullName evidence="15">Heme-regulated eukaryotic initiation factor eIF-2-alpha kinase</fullName>
    </alternativeName>
    <alternativeName>
        <fullName evidence="14">Hemin-sensitive initiation factor 2-alpha kinase</fullName>
    </alternativeName>
</protein>
<accession>A0A8C4QKR6</accession>
<feature type="binding site" evidence="19">
    <location>
        <position position="189"/>
    </location>
    <ligand>
        <name>ATP</name>
        <dbReference type="ChEBI" id="CHEBI:30616"/>
    </ligand>
</feature>
<evidence type="ECO:0000259" key="21">
    <source>
        <dbReference type="PROSITE" id="PS50011"/>
    </source>
</evidence>
<keyword evidence="10" id="KW-1015">Disulfide bond</keyword>
<evidence type="ECO:0000256" key="7">
    <source>
        <dbReference type="ARBA" id="ARBA00022777"/>
    </source>
</evidence>
<evidence type="ECO:0000256" key="18">
    <source>
        <dbReference type="ARBA" id="ARBA00048977"/>
    </source>
</evidence>
<dbReference type="InterPro" id="IPR050339">
    <property type="entry name" value="CC_SR_Kinase"/>
</dbReference>
<dbReference type="GO" id="GO:0004694">
    <property type="term" value="F:eukaryotic translation initiation factor 2alpha kinase activity"/>
    <property type="evidence" value="ECO:0007669"/>
    <property type="project" value="TreeGrafter"/>
</dbReference>
<comment type="catalytic activity">
    <reaction evidence="17">
        <text>L-threonyl-[protein] + ATP = O-phospho-L-threonyl-[protein] + ADP + H(+)</text>
        <dbReference type="Rhea" id="RHEA:46608"/>
        <dbReference type="Rhea" id="RHEA-COMP:11060"/>
        <dbReference type="Rhea" id="RHEA-COMP:11605"/>
        <dbReference type="ChEBI" id="CHEBI:15378"/>
        <dbReference type="ChEBI" id="CHEBI:30013"/>
        <dbReference type="ChEBI" id="CHEBI:30616"/>
        <dbReference type="ChEBI" id="CHEBI:61977"/>
        <dbReference type="ChEBI" id="CHEBI:456216"/>
        <dbReference type="EC" id="2.7.11.1"/>
    </reaction>
    <physiologicalReaction direction="left-to-right" evidence="17">
        <dbReference type="Rhea" id="RHEA:46609"/>
    </physiologicalReaction>
</comment>
<evidence type="ECO:0000256" key="20">
    <source>
        <dbReference type="SAM" id="MobiDB-lite"/>
    </source>
</evidence>
<keyword evidence="8 19" id="KW-0067">ATP-binding</keyword>
<evidence type="ECO:0000313" key="22">
    <source>
        <dbReference type="Ensembl" id="ENSEBUP00000016089.1"/>
    </source>
</evidence>
<dbReference type="GO" id="GO:0005524">
    <property type="term" value="F:ATP binding"/>
    <property type="evidence" value="ECO:0007669"/>
    <property type="project" value="UniProtKB-UniRule"/>
</dbReference>
<feature type="compositionally biased region" description="Low complexity" evidence="20">
    <location>
        <begin position="322"/>
        <end position="331"/>
    </location>
</feature>
<dbReference type="Proteomes" id="UP000694388">
    <property type="component" value="Unplaced"/>
</dbReference>
<keyword evidence="6 19" id="KW-0547">Nucleotide-binding</keyword>
<dbReference type="GO" id="GO:0005737">
    <property type="term" value="C:cytoplasm"/>
    <property type="evidence" value="ECO:0007669"/>
    <property type="project" value="TreeGrafter"/>
</dbReference>
<evidence type="ECO:0000256" key="17">
    <source>
        <dbReference type="ARBA" id="ARBA00048659"/>
    </source>
</evidence>
<evidence type="ECO:0000256" key="9">
    <source>
        <dbReference type="ARBA" id="ARBA00022843"/>
    </source>
</evidence>
<dbReference type="SMART" id="SM00220">
    <property type="entry name" value="S_TKc"/>
    <property type="match status" value="1"/>
</dbReference>
<dbReference type="EC" id="2.7.11.1" evidence="1"/>
<comment type="subunit">
    <text evidence="16">Synthesized in an inactive form that binds to the N-terminal domain of CDC37. Has to be associated with a multiprotein complex containing Hsp90, CDC37 and PPP5C for maturation and activation by autophosphorylation. The phosphatase PPP5C modulates this activation. Homodimer; homodimerizes in presence of heme, forming a disulfide-linked inactive homodimer. Interacts with DELE1; binds both to full-length DELE1 and processed form of DELE1 (S-DELE1) in response to stress, leading to activate its protein kinase activity and trigger the integrated stress response (ISR).</text>
</comment>
<dbReference type="OMA" id="HRAMEYC"/>
<evidence type="ECO:0000256" key="4">
    <source>
        <dbReference type="ARBA" id="ARBA00022679"/>
    </source>
</evidence>
<dbReference type="PROSITE" id="PS50011">
    <property type="entry name" value="PROTEIN_KINASE_DOM"/>
    <property type="match status" value="1"/>
</dbReference>